<evidence type="ECO:0000259" key="1">
    <source>
        <dbReference type="Pfam" id="PF20150"/>
    </source>
</evidence>
<dbReference type="InterPro" id="IPR045518">
    <property type="entry name" value="2EXR"/>
</dbReference>
<organism evidence="2 3">
    <name type="scientific">Apiospora hydei</name>
    <dbReference type="NCBI Taxonomy" id="1337664"/>
    <lineage>
        <taxon>Eukaryota</taxon>
        <taxon>Fungi</taxon>
        <taxon>Dikarya</taxon>
        <taxon>Ascomycota</taxon>
        <taxon>Pezizomycotina</taxon>
        <taxon>Sordariomycetes</taxon>
        <taxon>Xylariomycetidae</taxon>
        <taxon>Amphisphaeriales</taxon>
        <taxon>Apiosporaceae</taxon>
        <taxon>Apiospora</taxon>
    </lineage>
</organism>
<reference evidence="2 3" key="1">
    <citation type="submission" date="2023-01" db="EMBL/GenBank/DDBJ databases">
        <title>Analysis of 21 Apiospora genomes using comparative genomics revels a genus with tremendous synthesis potential of carbohydrate active enzymes and secondary metabolites.</title>
        <authorList>
            <person name="Sorensen T."/>
        </authorList>
    </citation>
    <scope>NUCLEOTIDE SEQUENCE [LARGE SCALE GENOMIC DNA]</scope>
    <source>
        <strain evidence="2 3">CBS 114990</strain>
    </source>
</reference>
<dbReference type="RefSeq" id="XP_066664426.1">
    <property type="nucleotide sequence ID" value="XM_066815136.1"/>
</dbReference>
<dbReference type="Proteomes" id="UP001433268">
    <property type="component" value="Unassembled WGS sequence"/>
</dbReference>
<gene>
    <name evidence="2" type="ORF">PG997_010821</name>
</gene>
<evidence type="ECO:0000313" key="2">
    <source>
        <dbReference type="EMBL" id="KAK8070618.1"/>
    </source>
</evidence>
<dbReference type="PANTHER" id="PTHR35910">
    <property type="entry name" value="2EXR DOMAIN-CONTAINING PROTEIN"/>
    <property type="match status" value="1"/>
</dbReference>
<accession>A0ABR1VH97</accession>
<sequence length="238" mass="28018">MRKMTPSFILLPPLFNILHVKNLPHEDFKRLEDPESRAVAAPDPNLPASFPRFTSLPTELRMMVWRWVLALEEGTRRVDLEGKVSAASFERTYIGWVLPTRSLISPLLLVNRESRGEALRRYPKSMRVFRPGVSGRQEHKHQRQVPVGRVHVNWHHDTFYVGTIRRVGDWADKGPWVPDLAHWVQCRARDREYRDGETGRIRITFEARPEGWCYLPRLRLDQREERDNIILAVRNLFV</sequence>
<dbReference type="PANTHER" id="PTHR35910:SF1">
    <property type="entry name" value="2EXR DOMAIN-CONTAINING PROTEIN"/>
    <property type="match status" value="1"/>
</dbReference>
<evidence type="ECO:0000313" key="3">
    <source>
        <dbReference type="Proteomes" id="UP001433268"/>
    </source>
</evidence>
<comment type="caution">
    <text evidence="2">The sequence shown here is derived from an EMBL/GenBank/DDBJ whole genome shotgun (WGS) entry which is preliminary data.</text>
</comment>
<feature type="domain" description="2EXR" evidence="1">
    <location>
        <begin position="50"/>
        <end position="159"/>
    </location>
</feature>
<dbReference type="Pfam" id="PF20150">
    <property type="entry name" value="2EXR"/>
    <property type="match status" value="1"/>
</dbReference>
<dbReference type="EMBL" id="JAQQWN010000008">
    <property type="protein sequence ID" value="KAK8070618.1"/>
    <property type="molecule type" value="Genomic_DNA"/>
</dbReference>
<name>A0ABR1VH97_9PEZI</name>
<protein>
    <recommendedName>
        <fullName evidence="1">2EXR domain-containing protein</fullName>
    </recommendedName>
</protein>
<proteinExistence type="predicted"/>
<dbReference type="GeneID" id="92048196"/>
<keyword evidence="3" id="KW-1185">Reference proteome</keyword>